<dbReference type="RefSeq" id="WP_160552342.1">
    <property type="nucleotide sequence ID" value="NZ_CP047650.1"/>
</dbReference>
<feature type="domain" description="PpiC" evidence="9">
    <location>
        <begin position="201"/>
        <end position="302"/>
    </location>
</feature>
<dbReference type="GO" id="GO:0042277">
    <property type="term" value="F:peptide binding"/>
    <property type="evidence" value="ECO:0007669"/>
    <property type="project" value="InterPro"/>
</dbReference>
<dbReference type="InterPro" id="IPR015391">
    <property type="entry name" value="SurA_N"/>
</dbReference>
<keyword evidence="5 7" id="KW-0143">Chaperone</keyword>
<evidence type="ECO:0000256" key="1">
    <source>
        <dbReference type="ARBA" id="ARBA00022729"/>
    </source>
</evidence>
<comment type="domain">
    <text evidence="7">The PPIase activity resides only in the second parvulin domain. The N-terminal region and the C-terminal tail are necessary and sufficient for the chaperone activity of SurA. The PPIase activity is dispensable for SurA to function as a chaperone. The N-terminal region and the C-terminal tail are also required for porin recognition.</text>
</comment>
<dbReference type="Gene3D" id="3.10.50.40">
    <property type="match status" value="2"/>
</dbReference>
<dbReference type="PROSITE" id="PS50198">
    <property type="entry name" value="PPIC_PPIASE_2"/>
    <property type="match status" value="2"/>
</dbReference>
<dbReference type="AlphaFoldDB" id="A0A857J7S0"/>
<reference evidence="10 11" key="1">
    <citation type="submission" date="2020-01" db="EMBL/GenBank/DDBJ databases">
        <title>Genome sequencing of strain KACC 21265.</title>
        <authorList>
            <person name="Heo J."/>
            <person name="Kim S.-J."/>
            <person name="Kim J.-S."/>
            <person name="Hong S.-B."/>
            <person name="Kwon S.-W."/>
        </authorList>
    </citation>
    <scope>NUCLEOTIDE SEQUENCE [LARGE SCALE GENOMIC DNA]</scope>
    <source>
        <strain evidence="10 11">KACC 21265</strain>
    </source>
</reference>
<dbReference type="GO" id="GO:0043165">
    <property type="term" value="P:Gram-negative-bacterium-type cell outer membrane assembly"/>
    <property type="evidence" value="ECO:0007669"/>
    <property type="project" value="InterPro"/>
</dbReference>
<keyword evidence="6 7" id="KW-0413">Isomerase</keyword>
<dbReference type="GO" id="GO:0006457">
    <property type="term" value="P:protein folding"/>
    <property type="evidence" value="ECO:0007669"/>
    <property type="project" value="UniProtKB-UniRule"/>
</dbReference>
<dbReference type="InterPro" id="IPR000297">
    <property type="entry name" value="PPIase_PpiC"/>
</dbReference>
<dbReference type="Pfam" id="PF09312">
    <property type="entry name" value="SurA_N"/>
    <property type="match status" value="1"/>
</dbReference>
<sequence length="460" mass="50457" precursor="true">MKNHHARFLSLAIGVLCALLGTGANAQGLRLSNSLTAPGSLTPPPAAAPQVQQADYIVAIVNSEPITNSEVNMRADRTAQQIQQQGAAQPPRDQLLRQVLSRLINEKAQLQQATEAGIKIDEATVDQAEENVARQNNTDLAGLHRRMAADGISLDRFRHDLRNQLTLLRLRERDVESRVRVTDQDIDQFIRDQQGGDAAETAQINLQHVLVLVPENATPQQIASLQARAQGIADRAKGGADFTVLARENSDAPEGRNGGLLGLRPADRYPNLFLEATQDLPVGGIVGPIRSPAGFHILKVAERINGSAVPTEVMQNHARHILLRPTPQLTEAAAIQRLADYKRRVNNGQADFAVLATENSVDGSAKQGGDLGWANPGQFVPEFEEAIEALQPGQISDPIVSRFGVHLIQLLERRKHTLTQREQRDMVRAAAREKKLDEAYTTWAQEVRGRAYVELREVPQ</sequence>
<comment type="catalytic activity">
    <reaction evidence="7">
        <text>[protein]-peptidylproline (omega=180) = [protein]-peptidylproline (omega=0)</text>
        <dbReference type="Rhea" id="RHEA:16237"/>
        <dbReference type="Rhea" id="RHEA-COMP:10747"/>
        <dbReference type="Rhea" id="RHEA-COMP:10748"/>
        <dbReference type="ChEBI" id="CHEBI:83833"/>
        <dbReference type="ChEBI" id="CHEBI:83834"/>
        <dbReference type="EC" id="5.2.1.8"/>
    </reaction>
</comment>
<dbReference type="SUPFAM" id="SSF54534">
    <property type="entry name" value="FKBP-like"/>
    <property type="match status" value="2"/>
</dbReference>
<protein>
    <recommendedName>
        <fullName evidence="7">Chaperone SurA</fullName>
    </recommendedName>
    <alternativeName>
        <fullName evidence="7">Peptidyl-prolyl cis-trans isomerase SurA</fullName>
        <shortName evidence="7">PPIase SurA</shortName>
        <ecNumber evidence="7">5.2.1.8</ecNumber>
    </alternativeName>
    <alternativeName>
        <fullName evidence="7">Rotamase SurA</fullName>
    </alternativeName>
</protein>
<comment type="subcellular location">
    <subcellularLocation>
        <location evidence="7">Periplasm</location>
    </subcellularLocation>
    <text evidence="7">Is capable of associating with the outer membrane.</text>
</comment>
<proteinExistence type="inferred from homology"/>
<keyword evidence="8" id="KW-0175">Coiled coil</keyword>
<dbReference type="GO" id="GO:0003755">
    <property type="term" value="F:peptidyl-prolyl cis-trans isomerase activity"/>
    <property type="evidence" value="ECO:0007669"/>
    <property type="project" value="UniProtKB-UniRule"/>
</dbReference>
<dbReference type="InterPro" id="IPR046357">
    <property type="entry name" value="PPIase_dom_sf"/>
</dbReference>
<organism evidence="10 11">
    <name type="scientific">Xylophilus rhododendri</name>
    <dbReference type="NCBI Taxonomy" id="2697032"/>
    <lineage>
        <taxon>Bacteria</taxon>
        <taxon>Pseudomonadati</taxon>
        <taxon>Pseudomonadota</taxon>
        <taxon>Betaproteobacteria</taxon>
        <taxon>Burkholderiales</taxon>
        <taxon>Xylophilus</taxon>
    </lineage>
</organism>
<evidence type="ECO:0000256" key="8">
    <source>
        <dbReference type="SAM" id="Coils"/>
    </source>
</evidence>
<dbReference type="KEGG" id="xyk:GT347_12900"/>
<keyword evidence="3 7" id="KW-0574">Periplasm</keyword>
<keyword evidence="1 7" id="KW-0732">Signal</keyword>
<evidence type="ECO:0000313" key="11">
    <source>
        <dbReference type="Proteomes" id="UP000464787"/>
    </source>
</evidence>
<dbReference type="Gene3D" id="1.10.4030.10">
    <property type="entry name" value="Porin chaperone SurA, peptide-binding domain"/>
    <property type="match status" value="1"/>
</dbReference>
<dbReference type="GO" id="GO:0050821">
    <property type="term" value="P:protein stabilization"/>
    <property type="evidence" value="ECO:0007669"/>
    <property type="project" value="InterPro"/>
</dbReference>
<dbReference type="PANTHER" id="PTHR47637">
    <property type="entry name" value="CHAPERONE SURA"/>
    <property type="match status" value="1"/>
</dbReference>
<feature type="signal peptide" evidence="7">
    <location>
        <begin position="1"/>
        <end position="26"/>
    </location>
</feature>
<dbReference type="PROSITE" id="PS01096">
    <property type="entry name" value="PPIC_PPIASE_1"/>
    <property type="match status" value="1"/>
</dbReference>
<dbReference type="Pfam" id="PF00639">
    <property type="entry name" value="Rotamase"/>
    <property type="match status" value="2"/>
</dbReference>
<dbReference type="InterPro" id="IPR027304">
    <property type="entry name" value="Trigger_fact/SurA_dom_sf"/>
</dbReference>
<dbReference type="HAMAP" id="MF_01183">
    <property type="entry name" value="Chaperone_SurA"/>
    <property type="match status" value="1"/>
</dbReference>
<evidence type="ECO:0000256" key="4">
    <source>
        <dbReference type="ARBA" id="ARBA00023110"/>
    </source>
</evidence>
<evidence type="ECO:0000256" key="7">
    <source>
        <dbReference type="HAMAP-Rule" id="MF_01183"/>
    </source>
</evidence>
<dbReference type="GO" id="GO:0030288">
    <property type="term" value="C:outer membrane-bounded periplasmic space"/>
    <property type="evidence" value="ECO:0007669"/>
    <property type="project" value="InterPro"/>
</dbReference>
<comment type="function">
    <text evidence="7">Chaperone involved in the correct folding and assembly of outer membrane proteins. Recognizes specific patterns of aromatic residues and the orientation of their side chains, which are found more frequently in integral outer membrane proteins. May act in both early periplasmic and late outer membrane-associated steps of protein maturation.</text>
</comment>
<evidence type="ECO:0000256" key="6">
    <source>
        <dbReference type="ARBA" id="ARBA00023235"/>
    </source>
</evidence>
<accession>A0A857J7S0</accession>
<keyword evidence="2 7" id="KW-0677">Repeat</keyword>
<dbReference type="InterPro" id="IPR050280">
    <property type="entry name" value="OMP_Chaperone_SurA"/>
</dbReference>
<dbReference type="EC" id="5.2.1.8" evidence="7"/>
<keyword evidence="11" id="KW-1185">Reference proteome</keyword>
<evidence type="ECO:0000313" key="10">
    <source>
        <dbReference type="EMBL" id="QHI98808.1"/>
    </source>
</evidence>
<dbReference type="PANTHER" id="PTHR47637:SF1">
    <property type="entry name" value="CHAPERONE SURA"/>
    <property type="match status" value="1"/>
</dbReference>
<evidence type="ECO:0000256" key="5">
    <source>
        <dbReference type="ARBA" id="ARBA00023186"/>
    </source>
</evidence>
<evidence type="ECO:0000256" key="3">
    <source>
        <dbReference type="ARBA" id="ARBA00022764"/>
    </source>
</evidence>
<dbReference type="EMBL" id="CP047650">
    <property type="protein sequence ID" value="QHI98808.1"/>
    <property type="molecule type" value="Genomic_DNA"/>
</dbReference>
<dbReference type="Proteomes" id="UP000464787">
    <property type="component" value="Chromosome"/>
</dbReference>
<keyword evidence="4 7" id="KW-0697">Rotamase</keyword>
<dbReference type="InterPro" id="IPR023058">
    <property type="entry name" value="PPIase_PpiC_CS"/>
</dbReference>
<feature type="chain" id="PRO_5033178665" description="Chaperone SurA" evidence="7">
    <location>
        <begin position="27"/>
        <end position="460"/>
    </location>
</feature>
<evidence type="ECO:0000256" key="2">
    <source>
        <dbReference type="ARBA" id="ARBA00022737"/>
    </source>
</evidence>
<dbReference type="SUPFAM" id="SSF109998">
    <property type="entry name" value="Triger factor/SurA peptide-binding domain-like"/>
    <property type="match status" value="1"/>
</dbReference>
<name>A0A857J7S0_9BURK</name>
<dbReference type="InterPro" id="IPR023034">
    <property type="entry name" value="PPIase_SurA"/>
</dbReference>
<feature type="domain" description="PpiC" evidence="9">
    <location>
        <begin position="313"/>
        <end position="412"/>
    </location>
</feature>
<feature type="coiled-coil region" evidence="8">
    <location>
        <begin position="96"/>
        <end position="138"/>
    </location>
</feature>
<evidence type="ECO:0000259" key="9">
    <source>
        <dbReference type="PROSITE" id="PS50198"/>
    </source>
</evidence>
<dbReference type="GO" id="GO:0051082">
    <property type="term" value="F:unfolded protein binding"/>
    <property type="evidence" value="ECO:0007669"/>
    <property type="project" value="UniProtKB-UniRule"/>
</dbReference>
<gene>
    <name evidence="7" type="primary">surA</name>
    <name evidence="10" type="ORF">GT347_12900</name>
</gene>